<proteinExistence type="predicted"/>
<feature type="transmembrane region" description="Helical" evidence="1">
    <location>
        <begin position="94"/>
        <end position="113"/>
    </location>
</feature>
<gene>
    <name evidence="2" type="ORF">FHR21_000490</name>
</gene>
<feature type="transmembrane region" description="Helical" evidence="1">
    <location>
        <begin position="148"/>
        <end position="170"/>
    </location>
</feature>
<reference evidence="2 3" key="1">
    <citation type="submission" date="2020-08" db="EMBL/GenBank/DDBJ databases">
        <title>Genomic Encyclopedia of Type Strains, Phase IV (KMG-IV): sequencing the most valuable type-strain genomes for metagenomic binning, comparative biology and taxonomic classification.</title>
        <authorList>
            <person name="Goeker M."/>
        </authorList>
    </citation>
    <scope>NUCLEOTIDE SEQUENCE [LARGE SCALE GENOMIC DNA]</scope>
    <source>
        <strain evidence="2 3">DSM 27163</strain>
    </source>
</reference>
<keyword evidence="3" id="KW-1185">Reference proteome</keyword>
<accession>A0A7W9EQF7</accession>
<organism evidence="2 3">
    <name type="scientific">Sphingopyxis panaciterrulae</name>
    <dbReference type="NCBI Taxonomy" id="462372"/>
    <lineage>
        <taxon>Bacteria</taxon>
        <taxon>Pseudomonadati</taxon>
        <taxon>Pseudomonadota</taxon>
        <taxon>Alphaproteobacteria</taxon>
        <taxon>Sphingomonadales</taxon>
        <taxon>Sphingomonadaceae</taxon>
        <taxon>Sphingopyxis</taxon>
    </lineage>
</organism>
<feature type="transmembrane region" description="Helical" evidence="1">
    <location>
        <begin position="223"/>
        <end position="243"/>
    </location>
</feature>
<comment type="caution">
    <text evidence="2">The sequence shown here is derived from an EMBL/GenBank/DDBJ whole genome shotgun (WGS) entry which is preliminary data.</text>
</comment>
<dbReference type="EMBL" id="JACIJH010000001">
    <property type="protein sequence ID" value="MBB5705165.1"/>
    <property type="molecule type" value="Genomic_DNA"/>
</dbReference>
<evidence type="ECO:0000256" key="1">
    <source>
        <dbReference type="SAM" id="Phobius"/>
    </source>
</evidence>
<evidence type="ECO:0000313" key="2">
    <source>
        <dbReference type="EMBL" id="MBB5705165.1"/>
    </source>
</evidence>
<sequence length="250" mass="25128">MKGKILGYSEADGSGAISADDGSRHRFTRADWRGDKPPATGMVVDFESSEGAAKEIYPVGGAALAALGNINVDLSGLSGSAGGARATELFTKSLAVPLALVVLLACFLTALSSPMKGVSLIGLGDAVAELEGAARMASMMGGGGDSGLGGLGALLILRFAAPLAALWLVWAAWAGKAERLPMLVTGAATIVAALLVVLVRQAVLSAVPDMARDMMASQIHLGLGVWLLLLSGAGLIAGGLGLIRNPLARG</sequence>
<name>A0A7W9EQF7_9SPHN</name>
<dbReference type="Proteomes" id="UP000537161">
    <property type="component" value="Unassembled WGS sequence"/>
</dbReference>
<evidence type="ECO:0000313" key="3">
    <source>
        <dbReference type="Proteomes" id="UP000537161"/>
    </source>
</evidence>
<protein>
    <submittedName>
        <fullName evidence="2">Uncharacterized protein</fullName>
    </submittedName>
</protein>
<keyword evidence="1" id="KW-0812">Transmembrane</keyword>
<dbReference type="RefSeq" id="WP_184094949.1">
    <property type="nucleotide sequence ID" value="NZ_JACIJH010000001.1"/>
</dbReference>
<feature type="transmembrane region" description="Helical" evidence="1">
    <location>
        <begin position="182"/>
        <end position="203"/>
    </location>
</feature>
<keyword evidence="1" id="KW-0472">Membrane</keyword>
<dbReference type="AlphaFoldDB" id="A0A7W9EQF7"/>
<keyword evidence="1" id="KW-1133">Transmembrane helix</keyword>